<dbReference type="InterPro" id="IPR011009">
    <property type="entry name" value="Kinase-like_dom_sf"/>
</dbReference>
<evidence type="ECO:0000313" key="12">
    <source>
        <dbReference type="Proteomes" id="UP000595448"/>
    </source>
</evidence>
<evidence type="ECO:0000256" key="6">
    <source>
        <dbReference type="ARBA" id="ARBA00022840"/>
    </source>
</evidence>
<dbReference type="Proteomes" id="UP000595448">
    <property type="component" value="Chromosome"/>
</dbReference>
<evidence type="ECO:0000256" key="5">
    <source>
        <dbReference type="ARBA" id="ARBA00022777"/>
    </source>
</evidence>
<sequence>MAVFTPVSPDEARAFIDGYDLGGLTAIAPIAEGVQNTNFRLETGAGRKVLTLFEGAPDDDDLRFCLGLTDHLAGRDYPAARVERDSQGRRLGRLNGRSAAVVDWVEGHGLLHPTPADHRTAGAALARLHLAAADYTATRPDPMGPDAWVSLLARCEAATADLAADNPDRAMTLALRPILDRALALRTGGLPSGPIHADYFPDNVLFSGGAVSGVIDFYFGCTGPLAWDLATALNAWTFDAVGARDDIAHAAFLDGYNTVRPLMPAETAALPALGAASALRFTLTRLHDRLHHDPAWLVTPKDPQPFFRRIGVWERG</sequence>
<keyword evidence="2 8" id="KW-0808">Transferase</keyword>
<dbReference type="CDD" id="cd05153">
    <property type="entry name" value="HomoserineK_II"/>
    <property type="match status" value="1"/>
</dbReference>
<gene>
    <name evidence="8 11" type="primary">thrB</name>
    <name evidence="11" type="ORF">JIP62_13935</name>
</gene>
<evidence type="ECO:0000313" key="11">
    <source>
        <dbReference type="EMBL" id="QQQ18374.1"/>
    </source>
</evidence>
<name>A0ABX7BQI7_9CAUL</name>
<comment type="pathway">
    <text evidence="8">Amino-acid biosynthesis; L-threonine biosynthesis; L-threonine from L-aspartate: step 4/5.</text>
</comment>
<dbReference type="HAMAP" id="MF_00301">
    <property type="entry name" value="Homoser_kinase_2"/>
    <property type="match status" value="1"/>
</dbReference>
<keyword evidence="1 8" id="KW-0028">Amino-acid biosynthesis</keyword>
<accession>A0ABX7BQI7</accession>
<evidence type="ECO:0000256" key="7">
    <source>
        <dbReference type="ARBA" id="ARBA00038240"/>
    </source>
</evidence>
<dbReference type="InterPro" id="IPR002575">
    <property type="entry name" value="Aminoglycoside_PTrfase"/>
</dbReference>
<dbReference type="NCBIfam" id="TIGR00938">
    <property type="entry name" value="thrB_alt"/>
    <property type="match status" value="1"/>
</dbReference>
<evidence type="ECO:0000256" key="9">
    <source>
        <dbReference type="NCBIfam" id="TIGR00938"/>
    </source>
</evidence>
<dbReference type="Gene3D" id="3.30.200.20">
    <property type="entry name" value="Phosphorylase Kinase, domain 1"/>
    <property type="match status" value="1"/>
</dbReference>
<evidence type="ECO:0000256" key="3">
    <source>
        <dbReference type="ARBA" id="ARBA00022697"/>
    </source>
</evidence>
<dbReference type="NCBIfam" id="NF003558">
    <property type="entry name" value="PRK05231.1"/>
    <property type="match status" value="1"/>
</dbReference>
<evidence type="ECO:0000256" key="1">
    <source>
        <dbReference type="ARBA" id="ARBA00022605"/>
    </source>
</evidence>
<dbReference type="RefSeq" id="WP_201102745.1">
    <property type="nucleotide sequence ID" value="NZ_CP067977.1"/>
</dbReference>
<evidence type="ECO:0000256" key="8">
    <source>
        <dbReference type="HAMAP-Rule" id="MF_00301"/>
    </source>
</evidence>
<comment type="similarity">
    <text evidence="7 8">Belongs to the pseudomonas-type ThrB family.</text>
</comment>
<keyword evidence="6 8" id="KW-0067">ATP-binding</keyword>
<feature type="domain" description="Aminoglycoside phosphotransferase" evidence="10">
    <location>
        <begin position="27"/>
        <end position="262"/>
    </location>
</feature>
<keyword evidence="5 8" id="KW-0418">Kinase</keyword>
<dbReference type="PANTHER" id="PTHR21064">
    <property type="entry name" value="AMINOGLYCOSIDE PHOSPHOTRANSFERASE DOMAIN-CONTAINING PROTEIN-RELATED"/>
    <property type="match status" value="1"/>
</dbReference>
<dbReference type="InterPro" id="IPR050249">
    <property type="entry name" value="Pseudomonas-type_ThrB"/>
</dbReference>
<keyword evidence="4 8" id="KW-0547">Nucleotide-binding</keyword>
<evidence type="ECO:0000259" key="10">
    <source>
        <dbReference type="Pfam" id="PF01636"/>
    </source>
</evidence>
<evidence type="ECO:0000256" key="4">
    <source>
        <dbReference type="ARBA" id="ARBA00022741"/>
    </source>
</evidence>
<keyword evidence="3 8" id="KW-0791">Threonine biosynthesis</keyword>
<dbReference type="EC" id="2.7.1.39" evidence="8 9"/>
<dbReference type="GO" id="GO:0004413">
    <property type="term" value="F:homoserine kinase activity"/>
    <property type="evidence" value="ECO:0007669"/>
    <property type="project" value="UniProtKB-EC"/>
</dbReference>
<dbReference type="Gene3D" id="3.90.1200.10">
    <property type="match status" value="1"/>
</dbReference>
<dbReference type="InterPro" id="IPR005280">
    <property type="entry name" value="Homoserine_kinase_II"/>
</dbReference>
<keyword evidence="12" id="KW-1185">Reference proteome</keyword>
<comment type="catalytic activity">
    <reaction evidence="8">
        <text>L-homoserine + ATP = O-phospho-L-homoserine + ADP + H(+)</text>
        <dbReference type="Rhea" id="RHEA:13985"/>
        <dbReference type="ChEBI" id="CHEBI:15378"/>
        <dbReference type="ChEBI" id="CHEBI:30616"/>
        <dbReference type="ChEBI" id="CHEBI:57476"/>
        <dbReference type="ChEBI" id="CHEBI:57590"/>
        <dbReference type="ChEBI" id="CHEBI:456216"/>
        <dbReference type="EC" id="2.7.1.39"/>
    </reaction>
</comment>
<evidence type="ECO:0000256" key="2">
    <source>
        <dbReference type="ARBA" id="ARBA00022679"/>
    </source>
</evidence>
<proteinExistence type="inferred from homology"/>
<organism evidence="11 12">
    <name type="scientific">Brevundimonas vitisensis</name>
    <dbReference type="NCBI Taxonomy" id="2800818"/>
    <lineage>
        <taxon>Bacteria</taxon>
        <taxon>Pseudomonadati</taxon>
        <taxon>Pseudomonadota</taxon>
        <taxon>Alphaproteobacteria</taxon>
        <taxon>Caulobacterales</taxon>
        <taxon>Caulobacteraceae</taxon>
        <taxon>Brevundimonas</taxon>
    </lineage>
</organism>
<dbReference type="Pfam" id="PF01636">
    <property type="entry name" value="APH"/>
    <property type="match status" value="1"/>
</dbReference>
<dbReference type="SUPFAM" id="SSF56112">
    <property type="entry name" value="Protein kinase-like (PK-like)"/>
    <property type="match status" value="1"/>
</dbReference>
<dbReference type="PANTHER" id="PTHR21064:SF6">
    <property type="entry name" value="AMINOGLYCOSIDE PHOSPHOTRANSFERASE DOMAIN-CONTAINING PROTEIN"/>
    <property type="match status" value="1"/>
</dbReference>
<reference evidence="11 12" key="1">
    <citation type="submission" date="2021-01" db="EMBL/GenBank/DDBJ databases">
        <title>Brevundimonas vitis sp. nov., an bacterium isolated from grape (Vitis vinifera).</title>
        <authorList>
            <person name="Jiang L."/>
            <person name="Lee J."/>
        </authorList>
    </citation>
    <scope>NUCLEOTIDE SEQUENCE [LARGE SCALE GENOMIC DNA]</scope>
    <source>
        <strain evidence="11 12">GRTSA-9</strain>
    </source>
</reference>
<protein>
    <recommendedName>
        <fullName evidence="8 9">Homoserine kinase</fullName>
        <shortName evidence="8">HK</shortName>
        <shortName evidence="8">HSK</shortName>
        <ecNumber evidence="8 9">2.7.1.39</ecNumber>
    </recommendedName>
</protein>
<dbReference type="EMBL" id="CP067977">
    <property type="protein sequence ID" value="QQQ18374.1"/>
    <property type="molecule type" value="Genomic_DNA"/>
</dbReference>